<keyword evidence="8" id="KW-1185">Reference proteome</keyword>
<accession>A0ABN7SSS6</accession>
<evidence type="ECO:0000313" key="8">
    <source>
        <dbReference type="Proteomes" id="UP001158576"/>
    </source>
</evidence>
<dbReference type="EMBL" id="OU015570">
    <property type="protein sequence ID" value="CAG5101554.1"/>
    <property type="molecule type" value="Genomic_DNA"/>
</dbReference>
<feature type="domain" description="C3H1-type" evidence="6">
    <location>
        <begin position="416"/>
        <end position="444"/>
    </location>
</feature>
<name>A0ABN7SSS6_OIKDI</name>
<evidence type="ECO:0000256" key="2">
    <source>
        <dbReference type="ARBA" id="ARBA00022771"/>
    </source>
</evidence>
<feature type="compositionally biased region" description="Polar residues" evidence="5">
    <location>
        <begin position="139"/>
        <end position="152"/>
    </location>
</feature>
<evidence type="ECO:0000256" key="1">
    <source>
        <dbReference type="ARBA" id="ARBA00022723"/>
    </source>
</evidence>
<reference evidence="7 8" key="1">
    <citation type="submission" date="2021-04" db="EMBL/GenBank/DDBJ databases">
        <authorList>
            <person name="Bliznina A."/>
        </authorList>
    </citation>
    <scope>NUCLEOTIDE SEQUENCE [LARGE SCALE GENOMIC DNA]</scope>
</reference>
<keyword evidence="2 4" id="KW-0863">Zinc-finger</keyword>
<dbReference type="Proteomes" id="UP001158576">
    <property type="component" value="Chromosome YSR"/>
</dbReference>
<organism evidence="7 8">
    <name type="scientific">Oikopleura dioica</name>
    <name type="common">Tunicate</name>
    <dbReference type="NCBI Taxonomy" id="34765"/>
    <lineage>
        <taxon>Eukaryota</taxon>
        <taxon>Metazoa</taxon>
        <taxon>Chordata</taxon>
        <taxon>Tunicata</taxon>
        <taxon>Appendicularia</taxon>
        <taxon>Copelata</taxon>
        <taxon>Oikopleuridae</taxon>
        <taxon>Oikopleura</taxon>
    </lineage>
</organism>
<gene>
    <name evidence="7" type="ORF">OKIOD_LOCUS8762</name>
</gene>
<evidence type="ECO:0000259" key="6">
    <source>
        <dbReference type="PROSITE" id="PS50103"/>
    </source>
</evidence>
<keyword evidence="3 4" id="KW-0862">Zinc</keyword>
<feature type="region of interest" description="Disordered" evidence="5">
    <location>
        <begin position="114"/>
        <end position="201"/>
    </location>
</feature>
<feature type="compositionally biased region" description="Basic and acidic residues" evidence="5">
    <location>
        <begin position="158"/>
        <end position="199"/>
    </location>
</feature>
<evidence type="ECO:0000313" key="7">
    <source>
        <dbReference type="EMBL" id="CAG5101554.1"/>
    </source>
</evidence>
<feature type="compositionally biased region" description="Acidic residues" evidence="5">
    <location>
        <begin position="114"/>
        <end position="133"/>
    </location>
</feature>
<feature type="zinc finger region" description="C3H1-type" evidence="4">
    <location>
        <begin position="416"/>
        <end position="444"/>
    </location>
</feature>
<protein>
    <submittedName>
        <fullName evidence="7">Oidioi.mRNA.OKI2018_I69.YSR.g17204.t1.cds</fullName>
    </submittedName>
</protein>
<dbReference type="SUPFAM" id="SSF90229">
    <property type="entry name" value="CCCH zinc finger"/>
    <property type="match status" value="1"/>
</dbReference>
<dbReference type="PROSITE" id="PS50103">
    <property type="entry name" value="ZF_C3H1"/>
    <property type="match status" value="1"/>
</dbReference>
<proteinExistence type="predicted"/>
<dbReference type="InterPro" id="IPR036855">
    <property type="entry name" value="Znf_CCCH_sf"/>
</dbReference>
<evidence type="ECO:0000256" key="3">
    <source>
        <dbReference type="ARBA" id="ARBA00022833"/>
    </source>
</evidence>
<dbReference type="InterPro" id="IPR000571">
    <property type="entry name" value="Znf_CCCH"/>
</dbReference>
<evidence type="ECO:0000256" key="5">
    <source>
        <dbReference type="SAM" id="MobiDB-lite"/>
    </source>
</evidence>
<sequence>MGGEYFKNASDLTRYELLQIYDSCPGKCYPTKIPITDKRSIVCNILLVDPGFLERDRKFHFKPTNDGKFVEFLPDFTGEVEQKFAHPRHKMNLEQIVATQEADSLSKIMASLDVESDTEGLPELDVTDEDSSSDSDMSANATMRPKNSQPKRSTPPKPEIKKEKPEKKPSKNRDKQPTRNRREEREPEYQPKRKFESGKARIKTPKYDTCLPISAWIRNMEIYGRVTSLNDEELITCALSALLAEEQGSHIIASLTDTELQEWDAFKAKLEDVLGFSRDHWKHLYENYQRGSDSFGVAMAKLTSYYRQGYNIKDLRKHDEELLIEKFCSAQDDRLRELLLRDKASLDVSSIVKRANELERSIPKREINFAAVTKPENDPINKQIQQLMEEFKKFKADHETNRKKQSGKKKSKIDLDKAQGYCFKYTNTGQCKYGSSCKYQHAPQQEIPAQVKEYARSLL</sequence>
<evidence type="ECO:0000256" key="4">
    <source>
        <dbReference type="PROSITE-ProRule" id="PRU00723"/>
    </source>
</evidence>
<keyword evidence="1 4" id="KW-0479">Metal-binding</keyword>